<proteinExistence type="predicted"/>
<evidence type="ECO:0000313" key="1">
    <source>
        <dbReference type="EMBL" id="ABO08432.1"/>
    </source>
</evidence>
<dbReference type="HOGENOM" id="CLU_185777_0_0_2"/>
<dbReference type="PANTHER" id="PTHR37559:SF1">
    <property type="entry name" value="PAREP6 PART 2, AUTHENTIC FRAMESHIFT"/>
    <property type="match status" value="1"/>
</dbReference>
<dbReference type="PANTHER" id="PTHR37559">
    <property type="entry name" value="PAREP6 PART 2, AUTHENTIC FRAMESHIFT"/>
    <property type="match status" value="1"/>
</dbReference>
<gene>
    <name evidence="1" type="ordered locus">Pcal_1007</name>
</gene>
<dbReference type="AlphaFoldDB" id="A3MUW5"/>
<organism evidence="1 2">
    <name type="scientific">Pyrobaculum calidifontis (strain DSM 21063 / JCM 11548 / VA1)</name>
    <dbReference type="NCBI Taxonomy" id="410359"/>
    <lineage>
        <taxon>Archaea</taxon>
        <taxon>Thermoproteota</taxon>
        <taxon>Thermoprotei</taxon>
        <taxon>Thermoproteales</taxon>
        <taxon>Thermoproteaceae</taxon>
        <taxon>Pyrobaculum</taxon>
    </lineage>
</organism>
<reference evidence="1" key="1">
    <citation type="submission" date="2007-02" db="EMBL/GenBank/DDBJ databases">
        <title>Complete sequence of Pyrobaculum calidifontis JCM 11548.</title>
        <authorList>
            <consortium name="US DOE Joint Genome Institute"/>
            <person name="Copeland A."/>
            <person name="Lucas S."/>
            <person name="Lapidus A."/>
            <person name="Barry K."/>
            <person name="Glavina del Rio T."/>
            <person name="Dalin E."/>
            <person name="Tice H."/>
            <person name="Pitluck S."/>
            <person name="Chain P."/>
            <person name="Malfatti S."/>
            <person name="Shin M."/>
            <person name="Vergez L."/>
            <person name="Schmutz J."/>
            <person name="Larimer F."/>
            <person name="Land M."/>
            <person name="Hauser L."/>
            <person name="Kyrpides N."/>
            <person name="Mikhailova N."/>
            <person name="Cozen A.E."/>
            <person name="Fitz-Gibbon S.T."/>
            <person name="House C.H."/>
            <person name="Saltikov C."/>
            <person name="Lowe T.M."/>
            <person name="Richardson P."/>
        </authorList>
    </citation>
    <scope>NUCLEOTIDE SEQUENCE [LARGE SCALE GENOMIC DNA]</scope>
    <source>
        <strain evidence="1">JCM 11548</strain>
    </source>
</reference>
<keyword evidence="2" id="KW-1185">Reference proteome</keyword>
<dbReference type="GeneID" id="4908936"/>
<sequence>MTLPQWYIEREEEARKMRRESADWEFINSLPPRQRAAVMLFIELGALRLAQRISGLPLEDFIELLRRAGVWIP</sequence>
<protein>
    <submittedName>
        <fullName evidence="1">PaREP6 domain containing protein / PaREP6 domain containing protein</fullName>
    </submittedName>
</protein>
<dbReference type="KEGG" id="pcl:Pcal_1007"/>
<dbReference type="STRING" id="410359.Pcal_1007"/>
<accession>A3MUW5</accession>
<dbReference type="EMBL" id="CP000561">
    <property type="protein sequence ID" value="ABO08432.1"/>
    <property type="molecule type" value="Genomic_DNA"/>
</dbReference>
<dbReference type="OrthoDB" id="28045at2157"/>
<dbReference type="eggNOG" id="arCOG03756">
    <property type="taxonomic scope" value="Archaea"/>
</dbReference>
<name>A3MUW5_PYRCJ</name>
<evidence type="ECO:0000313" key="2">
    <source>
        <dbReference type="Proteomes" id="UP000001431"/>
    </source>
</evidence>
<dbReference type="RefSeq" id="WP_011849690.1">
    <property type="nucleotide sequence ID" value="NC_009073.1"/>
</dbReference>
<dbReference type="Proteomes" id="UP000001431">
    <property type="component" value="Chromosome"/>
</dbReference>